<accession>A0A6G9QHB2</accession>
<evidence type="ECO:0000256" key="2">
    <source>
        <dbReference type="ARBA" id="ARBA00022448"/>
    </source>
</evidence>
<evidence type="ECO:0000256" key="7">
    <source>
        <dbReference type="ARBA" id="ARBA00023136"/>
    </source>
</evidence>
<keyword evidence="3" id="KW-1003">Cell membrane</keyword>
<dbReference type="InterPro" id="IPR018107">
    <property type="entry name" value="Na-dicarboxylate_symporter_CS"/>
</dbReference>
<dbReference type="SUPFAM" id="SSF118215">
    <property type="entry name" value="Proton glutamate symport protein"/>
    <property type="match status" value="1"/>
</dbReference>
<feature type="transmembrane region" description="Helical" evidence="8">
    <location>
        <begin position="347"/>
        <end position="369"/>
    </location>
</feature>
<dbReference type="InterPro" id="IPR036458">
    <property type="entry name" value="Na:dicarbo_symporter_sf"/>
</dbReference>
<dbReference type="FunFam" id="1.10.3860.10:FF:000001">
    <property type="entry name" value="C4-dicarboxylate transport protein"/>
    <property type="match status" value="1"/>
</dbReference>
<evidence type="ECO:0000256" key="6">
    <source>
        <dbReference type="ARBA" id="ARBA00022989"/>
    </source>
</evidence>
<dbReference type="PROSITE" id="PS00713">
    <property type="entry name" value="NA_DICARBOXYL_SYMP_1"/>
    <property type="match status" value="1"/>
</dbReference>
<keyword evidence="10" id="KW-1185">Reference proteome</keyword>
<dbReference type="Gene3D" id="1.10.3860.10">
    <property type="entry name" value="Sodium:dicarboxylate symporter"/>
    <property type="match status" value="1"/>
</dbReference>
<evidence type="ECO:0000313" key="10">
    <source>
        <dbReference type="Proteomes" id="UP000502608"/>
    </source>
</evidence>
<evidence type="ECO:0000313" key="9">
    <source>
        <dbReference type="EMBL" id="QIR13852.1"/>
    </source>
</evidence>
<dbReference type="Proteomes" id="UP000502608">
    <property type="component" value="Chromosome"/>
</dbReference>
<name>A0A6G9QHB2_9GAMM</name>
<evidence type="ECO:0000256" key="1">
    <source>
        <dbReference type="ARBA" id="ARBA00004651"/>
    </source>
</evidence>
<feature type="transmembrane region" description="Helical" evidence="8">
    <location>
        <begin position="80"/>
        <end position="101"/>
    </location>
</feature>
<keyword evidence="7 8" id="KW-0472">Membrane</keyword>
<dbReference type="EMBL" id="CP050313">
    <property type="protein sequence ID" value="QIR13852.1"/>
    <property type="molecule type" value="Genomic_DNA"/>
</dbReference>
<feature type="transmembrane region" description="Helical" evidence="8">
    <location>
        <begin position="181"/>
        <end position="200"/>
    </location>
</feature>
<dbReference type="AlphaFoldDB" id="A0A6G9QHB2"/>
<feature type="transmembrane region" description="Helical" evidence="8">
    <location>
        <begin position="46"/>
        <end position="68"/>
    </location>
</feature>
<gene>
    <name evidence="9" type="ORF">HBH39_04515</name>
</gene>
<dbReference type="GO" id="GO:0015293">
    <property type="term" value="F:symporter activity"/>
    <property type="evidence" value="ECO:0007669"/>
    <property type="project" value="UniProtKB-KW"/>
</dbReference>
<dbReference type="PRINTS" id="PR00173">
    <property type="entry name" value="EDTRNSPORT"/>
</dbReference>
<keyword evidence="2" id="KW-0813">Transport</keyword>
<evidence type="ECO:0000256" key="5">
    <source>
        <dbReference type="ARBA" id="ARBA00022847"/>
    </source>
</evidence>
<feature type="transmembrane region" description="Helical" evidence="8">
    <location>
        <begin position="286"/>
        <end position="312"/>
    </location>
</feature>
<keyword evidence="6 8" id="KW-1133">Transmembrane helix</keyword>
<dbReference type="RefSeq" id="WP_167675993.1">
    <property type="nucleotide sequence ID" value="NZ_CP050313.1"/>
</dbReference>
<dbReference type="GO" id="GO:0006835">
    <property type="term" value="P:dicarboxylic acid transport"/>
    <property type="evidence" value="ECO:0007669"/>
    <property type="project" value="TreeGrafter"/>
</dbReference>
<comment type="subcellular location">
    <subcellularLocation>
        <location evidence="1">Cell membrane</location>
        <topology evidence="1">Multi-pass membrane protein</topology>
    </subcellularLocation>
</comment>
<dbReference type="InterPro" id="IPR001991">
    <property type="entry name" value="Na-dicarboxylate_symporter"/>
</dbReference>
<evidence type="ECO:0000256" key="8">
    <source>
        <dbReference type="SAM" id="Phobius"/>
    </source>
</evidence>
<organism evidence="9 10">
    <name type="scientific">Shewanella aestuarii</name>
    <dbReference type="NCBI Taxonomy" id="1028752"/>
    <lineage>
        <taxon>Bacteria</taxon>
        <taxon>Pseudomonadati</taxon>
        <taxon>Pseudomonadota</taxon>
        <taxon>Gammaproteobacteria</taxon>
        <taxon>Alteromonadales</taxon>
        <taxon>Shewanellaceae</taxon>
        <taxon>Shewanella</taxon>
    </lineage>
</organism>
<proteinExistence type="predicted"/>
<evidence type="ECO:0000256" key="3">
    <source>
        <dbReference type="ARBA" id="ARBA00022475"/>
    </source>
</evidence>
<dbReference type="PANTHER" id="PTHR42865:SF7">
    <property type="entry name" value="PROTON_GLUTAMATE-ASPARTATE SYMPORTER"/>
    <property type="match status" value="1"/>
</dbReference>
<keyword evidence="4 8" id="KW-0812">Transmembrane</keyword>
<keyword evidence="5" id="KW-0769">Symport</keyword>
<dbReference type="Pfam" id="PF00375">
    <property type="entry name" value="SDF"/>
    <property type="match status" value="1"/>
</dbReference>
<feature type="transmembrane region" description="Helical" evidence="8">
    <location>
        <begin position="143"/>
        <end position="160"/>
    </location>
</feature>
<dbReference type="GO" id="GO:0005886">
    <property type="term" value="C:plasma membrane"/>
    <property type="evidence" value="ECO:0007669"/>
    <property type="project" value="UniProtKB-SubCell"/>
</dbReference>
<protein>
    <submittedName>
        <fullName evidence="9">Dicarboxylate/amino acid:cation symporter</fullName>
    </submittedName>
</protein>
<reference evidence="9 10" key="1">
    <citation type="submission" date="2020-03" db="EMBL/GenBank/DDBJ databases">
        <title>Complete genome sequence of Shewanella sp.</title>
        <authorList>
            <person name="Kim Y.-S."/>
            <person name="Kim S.-J."/>
            <person name="Jung H.-K."/>
            <person name="Kim K.-H."/>
        </authorList>
    </citation>
    <scope>NUCLEOTIDE SEQUENCE [LARGE SCALE GENOMIC DNA]</scope>
    <source>
        <strain evidence="9 10">PN3F2</strain>
    </source>
</reference>
<dbReference type="KEGG" id="saes:HBH39_04515"/>
<evidence type="ECO:0000256" key="4">
    <source>
        <dbReference type="ARBA" id="ARBA00022692"/>
    </source>
</evidence>
<feature type="transmembrane region" description="Helical" evidence="8">
    <location>
        <begin position="212"/>
        <end position="234"/>
    </location>
</feature>
<dbReference type="PANTHER" id="PTHR42865">
    <property type="entry name" value="PROTON/GLUTAMATE-ASPARTATE SYMPORTER"/>
    <property type="match status" value="1"/>
</dbReference>
<sequence length="416" mass="43729">MILQTLKRIPFWQKVLAGFMFGALAGVALGESAVMLKPLGDLFISAIKMLVAPLVFCAIVVSITSMGSQANLKRLSFKTLAMFMLTGTLASIIGLTVGSAFDMGGSLELATSEVRERDIPGFAQVLLNMIPVNPFASLAEGKVLQIIVFAALVGIAINAVGEKAEPLKKVMEAGAEVMFQLTRMVLKLTPIGVFGLMAWVVGEYGLSTLLPLGKFIVVIYVAALIHIIFVYGGLVKFAAGLSPVKFFRKAMPAQLVAFSTASSFGTLPASTRCTESMGVSKRYSAFVLPLGATMNMDGCGGIYPAIAAIFIAQIYGIPLDMTDYMLIAVTATVASVGTAGVPGSAMVMLTVTLGAVGLPLEGIAFIAAIDRIIDMIRTATNVTGDMMTAVVIGKSEGQLDVDQFNAEDVNAEQQPS</sequence>